<evidence type="ECO:0000256" key="4">
    <source>
        <dbReference type="ARBA" id="ARBA00022692"/>
    </source>
</evidence>
<dbReference type="InterPro" id="IPR006686">
    <property type="entry name" value="MscS_channel_CS"/>
</dbReference>
<dbReference type="InterPro" id="IPR010920">
    <property type="entry name" value="LSM_dom_sf"/>
</dbReference>
<dbReference type="InterPro" id="IPR011066">
    <property type="entry name" value="MscS_channel_C_sf"/>
</dbReference>
<dbReference type="InterPro" id="IPR049278">
    <property type="entry name" value="MS_channel_C"/>
</dbReference>
<dbReference type="SUPFAM" id="SSF82861">
    <property type="entry name" value="Mechanosensitive channel protein MscS (YggB), transmembrane region"/>
    <property type="match status" value="1"/>
</dbReference>
<dbReference type="AlphaFoldDB" id="A0A6M0S5L6"/>
<feature type="domain" description="Mechanosensitive ion channel transmembrane helices 2/3" evidence="10">
    <location>
        <begin position="70"/>
        <end position="111"/>
    </location>
</feature>
<dbReference type="Gene3D" id="2.30.30.60">
    <property type="match status" value="1"/>
</dbReference>
<dbReference type="PANTHER" id="PTHR30221:SF1">
    <property type="entry name" value="SMALL-CONDUCTANCE MECHANOSENSITIVE CHANNEL"/>
    <property type="match status" value="1"/>
</dbReference>
<dbReference type="InterPro" id="IPR049142">
    <property type="entry name" value="MS_channel_1st"/>
</dbReference>
<protein>
    <submittedName>
        <fullName evidence="11">Mechanosensitive ion channel family protein</fullName>
    </submittedName>
</protein>
<dbReference type="InterPro" id="IPR023408">
    <property type="entry name" value="MscS_beta-dom_sf"/>
</dbReference>
<reference evidence="11 12" key="1">
    <citation type="journal article" date="2020" name="Microb. Ecol.">
        <title>Ecogenomics of the Marine Benthic Filamentous Cyanobacterium Adonisia.</title>
        <authorList>
            <person name="Walter J.M."/>
            <person name="Coutinho F.H."/>
            <person name="Leomil L."/>
            <person name="Hargreaves P.I."/>
            <person name="Campeao M.E."/>
            <person name="Vieira V.V."/>
            <person name="Silva B.S."/>
            <person name="Fistarol G.O."/>
            <person name="Salomon P.S."/>
            <person name="Sawabe T."/>
            <person name="Mino S."/>
            <person name="Hosokawa M."/>
            <person name="Miyashita H."/>
            <person name="Maruyama F."/>
            <person name="van Verk M.C."/>
            <person name="Dutilh B.E."/>
            <person name="Thompson C.C."/>
            <person name="Thompson F.L."/>
        </authorList>
    </citation>
    <scope>NUCLEOTIDE SEQUENCE [LARGE SCALE GENOMIC DNA]</scope>
    <source>
        <strain evidence="11 12">CCMR0082</strain>
    </source>
</reference>
<sequence>MNALGQISSAQSNQLLTQVRDISVDIGLQIIVAIIILIVGRWMASFVKQLIKKLMAKARIEPTLISFASNILYYGTLAFFILAALGQLGIETTSLIAVLGAAGLAIGLALQGSLSNFAAGILIILFQPFRVGDWIEAADINGIVEEIQVFTVILRTLDNRTVIVPNSKLTDNNIINYSAKGILRVDLVIGVAYQENLAKVKQLTLEVLAGQDLVLAEPKPTVGVLELADSSVNLAVRPWTKTENYWNVYFGVQESLKTRFDEVGISIPFPQREVHLIGRNNGNNS</sequence>
<feature type="transmembrane region" description="Helical" evidence="7">
    <location>
        <begin position="96"/>
        <end position="126"/>
    </location>
</feature>
<dbReference type="GO" id="GO:0005886">
    <property type="term" value="C:plasma membrane"/>
    <property type="evidence" value="ECO:0007669"/>
    <property type="project" value="UniProtKB-SubCell"/>
</dbReference>
<dbReference type="SUPFAM" id="SSF82689">
    <property type="entry name" value="Mechanosensitive channel protein MscS (YggB), C-terminal domain"/>
    <property type="match status" value="1"/>
</dbReference>
<comment type="caution">
    <text evidence="11">The sequence shown here is derived from an EMBL/GenBank/DDBJ whole genome shotgun (WGS) entry which is preliminary data.</text>
</comment>
<dbReference type="Pfam" id="PF21088">
    <property type="entry name" value="MS_channel_1st"/>
    <property type="match status" value="1"/>
</dbReference>
<dbReference type="PROSITE" id="PS01246">
    <property type="entry name" value="UPF0003"/>
    <property type="match status" value="1"/>
</dbReference>
<dbReference type="PANTHER" id="PTHR30221">
    <property type="entry name" value="SMALL-CONDUCTANCE MECHANOSENSITIVE CHANNEL"/>
    <property type="match status" value="1"/>
</dbReference>
<comment type="similarity">
    <text evidence="2">Belongs to the MscS (TC 1.A.23) family.</text>
</comment>
<keyword evidence="5 7" id="KW-1133">Transmembrane helix</keyword>
<proteinExistence type="inferred from homology"/>
<dbReference type="InterPro" id="IPR011014">
    <property type="entry name" value="MscS_channel_TM-2"/>
</dbReference>
<gene>
    <name evidence="11" type="ORF">D0962_13335</name>
</gene>
<feature type="domain" description="Mechanosensitive ion channel MscS" evidence="8">
    <location>
        <begin position="113"/>
        <end position="178"/>
    </location>
</feature>
<dbReference type="InterPro" id="IPR008910">
    <property type="entry name" value="MSC_TM_helix"/>
</dbReference>
<feature type="transmembrane region" description="Helical" evidence="7">
    <location>
        <begin position="26"/>
        <end position="44"/>
    </location>
</feature>
<evidence type="ECO:0000256" key="5">
    <source>
        <dbReference type="ARBA" id="ARBA00022989"/>
    </source>
</evidence>
<dbReference type="Pfam" id="PF21082">
    <property type="entry name" value="MS_channel_3rd"/>
    <property type="match status" value="1"/>
</dbReference>
<dbReference type="EMBL" id="QZCE01000002">
    <property type="protein sequence ID" value="NEZ63757.1"/>
    <property type="molecule type" value="Genomic_DNA"/>
</dbReference>
<evidence type="ECO:0000256" key="3">
    <source>
        <dbReference type="ARBA" id="ARBA00022475"/>
    </source>
</evidence>
<evidence type="ECO:0000256" key="7">
    <source>
        <dbReference type="SAM" id="Phobius"/>
    </source>
</evidence>
<comment type="subcellular location">
    <subcellularLocation>
        <location evidence="1">Cell membrane</location>
        <topology evidence="1">Multi-pass membrane protein</topology>
    </subcellularLocation>
</comment>
<feature type="domain" description="Mechanosensitive ion channel MscS C-terminal" evidence="9">
    <location>
        <begin position="185"/>
        <end position="267"/>
    </location>
</feature>
<evidence type="ECO:0000256" key="1">
    <source>
        <dbReference type="ARBA" id="ARBA00004651"/>
    </source>
</evidence>
<dbReference type="SUPFAM" id="SSF50182">
    <property type="entry name" value="Sm-like ribonucleoproteins"/>
    <property type="match status" value="1"/>
</dbReference>
<dbReference type="Gene3D" id="3.30.70.100">
    <property type="match status" value="1"/>
</dbReference>
<dbReference type="Pfam" id="PF00924">
    <property type="entry name" value="MS_channel_2nd"/>
    <property type="match status" value="1"/>
</dbReference>
<dbReference type="Proteomes" id="UP000473574">
    <property type="component" value="Unassembled WGS sequence"/>
</dbReference>
<dbReference type="Gene3D" id="1.10.287.1260">
    <property type="match status" value="1"/>
</dbReference>
<keyword evidence="4 7" id="KW-0812">Transmembrane</keyword>
<evidence type="ECO:0000313" key="12">
    <source>
        <dbReference type="Proteomes" id="UP000473574"/>
    </source>
</evidence>
<evidence type="ECO:0000259" key="8">
    <source>
        <dbReference type="Pfam" id="PF00924"/>
    </source>
</evidence>
<keyword evidence="6 7" id="KW-0472">Membrane</keyword>
<evidence type="ECO:0000313" key="11">
    <source>
        <dbReference type="EMBL" id="NEZ63757.1"/>
    </source>
</evidence>
<feature type="transmembrane region" description="Helical" evidence="7">
    <location>
        <begin position="64"/>
        <end position="90"/>
    </location>
</feature>
<dbReference type="InterPro" id="IPR006685">
    <property type="entry name" value="MscS_channel_2nd"/>
</dbReference>
<dbReference type="Pfam" id="PF05552">
    <property type="entry name" value="MS_channel_1st_1"/>
    <property type="match status" value="1"/>
</dbReference>
<keyword evidence="3" id="KW-1003">Cell membrane</keyword>
<accession>A0A6M0S5L6</accession>
<dbReference type="GO" id="GO:0008381">
    <property type="term" value="F:mechanosensitive monoatomic ion channel activity"/>
    <property type="evidence" value="ECO:0007669"/>
    <property type="project" value="InterPro"/>
</dbReference>
<dbReference type="RefSeq" id="WP_250564907.1">
    <property type="nucleotide sequence ID" value="NZ_QZCE01000002.1"/>
</dbReference>
<dbReference type="InterPro" id="IPR045275">
    <property type="entry name" value="MscS_archaea/bacteria_type"/>
</dbReference>
<evidence type="ECO:0000259" key="9">
    <source>
        <dbReference type="Pfam" id="PF21082"/>
    </source>
</evidence>
<evidence type="ECO:0000256" key="2">
    <source>
        <dbReference type="ARBA" id="ARBA00008017"/>
    </source>
</evidence>
<name>A0A6M0S5L6_9CYAN</name>
<organism evidence="11 12">
    <name type="scientific">Adonisia turfae CCMR0082</name>
    <dbReference type="NCBI Taxonomy" id="2304604"/>
    <lineage>
        <taxon>Bacteria</taxon>
        <taxon>Bacillati</taxon>
        <taxon>Cyanobacteriota</taxon>
        <taxon>Adonisia</taxon>
        <taxon>Adonisia turfae</taxon>
    </lineage>
</organism>
<evidence type="ECO:0000259" key="10">
    <source>
        <dbReference type="Pfam" id="PF21088"/>
    </source>
</evidence>
<evidence type="ECO:0000256" key="6">
    <source>
        <dbReference type="ARBA" id="ARBA00023136"/>
    </source>
</evidence>